<sequence length="276" mass="30792">MARRVKPAVDVRLLCRSTLAALKSLIGDLEDENSTWSLFCMGYSCPLTEYAARDIWARSEKERDAGITDSGTIVKHLGGRGYYDSSELHSTAWPADSSPPQVDEAGEDMAIGYLSAFVHTIPYVDSDRSPRPLMASVQTHQAVSRFVDTWLHEAVERFSNVLTVMTFHELQEHTANNSKKNSEEHVPNEEDLSYDDSDKDERELGRVCDELVRHAVVVNVILQQQNDVLVRQLEESSRSQTETLSALLRALDRPMLLGSASPVTPSIPVTAVLYNC</sequence>
<gene>
    <name evidence="2" type="ORF">BDV29DRAFT_161129</name>
</gene>
<evidence type="ECO:0000313" key="2">
    <source>
        <dbReference type="EMBL" id="KAB8069742.1"/>
    </source>
</evidence>
<evidence type="ECO:0000256" key="1">
    <source>
        <dbReference type="SAM" id="MobiDB-lite"/>
    </source>
</evidence>
<name>A0A5N5WRL9_9EURO</name>
<reference evidence="2 3" key="1">
    <citation type="submission" date="2019-04" db="EMBL/GenBank/DDBJ databases">
        <title>Friends and foes A comparative genomics study of 23 Aspergillus species from section Flavi.</title>
        <authorList>
            <consortium name="DOE Joint Genome Institute"/>
            <person name="Kjaerbolling I."/>
            <person name="Vesth T."/>
            <person name="Frisvad J.C."/>
            <person name="Nybo J.L."/>
            <person name="Theobald S."/>
            <person name="Kildgaard S."/>
            <person name="Isbrandt T."/>
            <person name="Kuo A."/>
            <person name="Sato A."/>
            <person name="Lyhne E.K."/>
            <person name="Kogle M.E."/>
            <person name="Wiebenga A."/>
            <person name="Kun R.S."/>
            <person name="Lubbers R.J."/>
            <person name="Makela M.R."/>
            <person name="Barry K."/>
            <person name="Chovatia M."/>
            <person name="Clum A."/>
            <person name="Daum C."/>
            <person name="Haridas S."/>
            <person name="He G."/>
            <person name="LaButti K."/>
            <person name="Lipzen A."/>
            <person name="Mondo S."/>
            <person name="Riley R."/>
            <person name="Salamov A."/>
            <person name="Simmons B.A."/>
            <person name="Magnuson J.K."/>
            <person name="Henrissat B."/>
            <person name="Mortensen U.H."/>
            <person name="Larsen T.O."/>
            <person name="Devries R.P."/>
            <person name="Grigoriev I.V."/>
            <person name="Machida M."/>
            <person name="Baker S.E."/>
            <person name="Andersen M.R."/>
        </authorList>
    </citation>
    <scope>NUCLEOTIDE SEQUENCE [LARGE SCALE GENOMIC DNA]</scope>
    <source>
        <strain evidence="2 3">CBS 151.66</strain>
    </source>
</reference>
<proteinExistence type="predicted"/>
<dbReference type="Proteomes" id="UP000326565">
    <property type="component" value="Unassembled WGS sequence"/>
</dbReference>
<accession>A0A5N5WRL9</accession>
<keyword evidence="3" id="KW-1185">Reference proteome</keyword>
<dbReference type="AlphaFoldDB" id="A0A5N5WRL9"/>
<feature type="region of interest" description="Disordered" evidence="1">
    <location>
        <begin position="174"/>
        <end position="199"/>
    </location>
</feature>
<dbReference type="OrthoDB" id="5425034at2759"/>
<evidence type="ECO:0000313" key="3">
    <source>
        <dbReference type="Proteomes" id="UP000326565"/>
    </source>
</evidence>
<dbReference type="EMBL" id="ML732328">
    <property type="protein sequence ID" value="KAB8069742.1"/>
    <property type="molecule type" value="Genomic_DNA"/>
</dbReference>
<feature type="compositionally biased region" description="Acidic residues" evidence="1">
    <location>
        <begin position="189"/>
        <end position="198"/>
    </location>
</feature>
<protein>
    <submittedName>
        <fullName evidence="2">Uncharacterized protein</fullName>
    </submittedName>
</protein>
<organism evidence="2 3">
    <name type="scientific">Aspergillus leporis</name>
    <dbReference type="NCBI Taxonomy" id="41062"/>
    <lineage>
        <taxon>Eukaryota</taxon>
        <taxon>Fungi</taxon>
        <taxon>Dikarya</taxon>
        <taxon>Ascomycota</taxon>
        <taxon>Pezizomycotina</taxon>
        <taxon>Eurotiomycetes</taxon>
        <taxon>Eurotiomycetidae</taxon>
        <taxon>Eurotiales</taxon>
        <taxon>Aspergillaceae</taxon>
        <taxon>Aspergillus</taxon>
        <taxon>Aspergillus subgen. Circumdati</taxon>
    </lineage>
</organism>